<evidence type="ECO:0000313" key="3">
    <source>
        <dbReference type="Proteomes" id="UP001157938"/>
    </source>
</evidence>
<protein>
    <recommendedName>
        <fullName evidence="1">Reverse transcriptase domain-containing protein</fullName>
    </recommendedName>
</protein>
<gene>
    <name evidence="2" type="ORF">PFR001_LOCUS1796</name>
</gene>
<dbReference type="InterPro" id="IPR043128">
    <property type="entry name" value="Rev_trsase/Diguanyl_cyclase"/>
</dbReference>
<dbReference type="PANTHER" id="PTHR33064:SF37">
    <property type="entry name" value="RIBONUCLEASE H"/>
    <property type="match status" value="1"/>
</dbReference>
<comment type="caution">
    <text evidence="2">The sequence shown here is derived from an EMBL/GenBank/DDBJ whole genome shotgun (WGS) entry which is preliminary data.</text>
</comment>
<dbReference type="SUPFAM" id="SSF56672">
    <property type="entry name" value="DNA/RNA polymerases"/>
    <property type="match status" value="1"/>
</dbReference>
<dbReference type="PROSITE" id="PS50878">
    <property type="entry name" value="RT_POL"/>
    <property type="match status" value="1"/>
</dbReference>
<organism evidence="2 3">
    <name type="scientific">Peronospora farinosa</name>
    <dbReference type="NCBI Taxonomy" id="134698"/>
    <lineage>
        <taxon>Eukaryota</taxon>
        <taxon>Sar</taxon>
        <taxon>Stramenopiles</taxon>
        <taxon>Oomycota</taxon>
        <taxon>Peronosporomycetes</taxon>
        <taxon>Peronosporales</taxon>
        <taxon>Peronosporaceae</taxon>
        <taxon>Peronospora</taxon>
    </lineage>
</organism>
<reference evidence="2 3" key="1">
    <citation type="submission" date="2021-11" db="EMBL/GenBank/DDBJ databases">
        <authorList>
            <person name="Islam A."/>
            <person name="Islam S."/>
            <person name="Flora M.S."/>
            <person name="Rahman M."/>
            <person name="Ziaur R.M."/>
            <person name="Epstein J.H."/>
            <person name="Hassan M."/>
            <person name="Klassen M."/>
            <person name="Woodard K."/>
            <person name="Webb A."/>
            <person name="Webby R.J."/>
            <person name="El Zowalaty M.E."/>
        </authorList>
    </citation>
    <scope>NUCLEOTIDE SEQUENCE [LARGE SCALE GENOMIC DNA]</scope>
    <source>
        <strain evidence="2">Pf1</strain>
    </source>
</reference>
<name>A0ABN8BWE0_9STRA</name>
<dbReference type="Proteomes" id="UP001157938">
    <property type="component" value="Unassembled WGS sequence"/>
</dbReference>
<dbReference type="InterPro" id="IPR043502">
    <property type="entry name" value="DNA/RNA_pol_sf"/>
</dbReference>
<evidence type="ECO:0000313" key="2">
    <source>
        <dbReference type="EMBL" id="CAH0486145.1"/>
    </source>
</evidence>
<dbReference type="Gene3D" id="3.30.70.270">
    <property type="match status" value="1"/>
</dbReference>
<dbReference type="InterPro" id="IPR000477">
    <property type="entry name" value="RT_dom"/>
</dbReference>
<evidence type="ECO:0000259" key="1">
    <source>
        <dbReference type="PROSITE" id="PS50878"/>
    </source>
</evidence>
<dbReference type="EMBL" id="CAKLBC010000373">
    <property type="protein sequence ID" value="CAH0486145.1"/>
    <property type="molecule type" value="Genomic_DNA"/>
</dbReference>
<proteinExistence type="predicted"/>
<accession>A0ABN8BWE0</accession>
<sequence length="101" mass="11721">MLWEWLAMPQGLKNAPATFNRVVVYVMRQHRAYAPHYFDDVFVHSRVGEDSLSAIESQKRHLDAVLQTLGKHGERADSEKVKAVKEWPVPRHVKDLRQFLG</sequence>
<keyword evidence="3" id="KW-1185">Reference proteome</keyword>
<feature type="domain" description="Reverse transcriptase" evidence="1">
    <location>
        <begin position="1"/>
        <end position="101"/>
    </location>
</feature>
<dbReference type="PANTHER" id="PTHR33064">
    <property type="entry name" value="POL PROTEIN"/>
    <property type="match status" value="1"/>
</dbReference>
<dbReference type="Pfam" id="PF00078">
    <property type="entry name" value="RVT_1"/>
    <property type="match status" value="1"/>
</dbReference>
<dbReference type="InterPro" id="IPR051320">
    <property type="entry name" value="Viral_Replic_Matur_Polypro"/>
</dbReference>